<accession>A0A6C0BC59</accession>
<dbReference type="AlphaFoldDB" id="A0A6C0BC59"/>
<sequence>MNVKVYFYFRYFKNVIFQYLGLIFITTIKVLRLSKFFTINFFLNKLVDQCVPQMVDLINKGDIKYTSENKILYNKIYPRHNLYPNKEILFLGGKNSIIINNEFSRRISNFLGIRVSTLQYGGYYGSGNYKELTDISYMESILEVYNTVKNESEIYIIGYSLGCYGAYYLNERDTVFLISPFYSLEKSLRNVISIKSFNLNELLKKKKTKKVIINTYKNDIVTPSYHLTDNFIDDGIEIIKRNGVHITGISDDLYISIKDYIDKY</sequence>
<reference evidence="2" key="1">
    <citation type="journal article" date="2020" name="Nature">
        <title>Giant virus diversity and host interactions through global metagenomics.</title>
        <authorList>
            <person name="Schulz F."/>
            <person name="Roux S."/>
            <person name="Paez-Espino D."/>
            <person name="Jungbluth S."/>
            <person name="Walsh D.A."/>
            <person name="Denef V.J."/>
            <person name="McMahon K.D."/>
            <person name="Konstantinidis K.T."/>
            <person name="Eloe-Fadrosh E.A."/>
            <person name="Kyrpides N.C."/>
            <person name="Woyke T."/>
        </authorList>
    </citation>
    <scope>NUCLEOTIDE SEQUENCE</scope>
    <source>
        <strain evidence="2">GVMAG-M-3300010160-4</strain>
    </source>
</reference>
<organism evidence="2">
    <name type="scientific">viral metagenome</name>
    <dbReference type="NCBI Taxonomy" id="1070528"/>
    <lineage>
        <taxon>unclassified sequences</taxon>
        <taxon>metagenomes</taxon>
        <taxon>organismal metagenomes</taxon>
    </lineage>
</organism>
<keyword evidence="1" id="KW-1133">Transmembrane helix</keyword>
<dbReference type="Gene3D" id="3.40.50.1820">
    <property type="entry name" value="alpha/beta hydrolase"/>
    <property type="match status" value="1"/>
</dbReference>
<keyword evidence="1" id="KW-0812">Transmembrane</keyword>
<feature type="transmembrane region" description="Helical" evidence="1">
    <location>
        <begin position="12"/>
        <end position="31"/>
    </location>
</feature>
<dbReference type="SUPFAM" id="SSF53474">
    <property type="entry name" value="alpha/beta-Hydrolases"/>
    <property type="match status" value="1"/>
</dbReference>
<protein>
    <submittedName>
        <fullName evidence="2">Uncharacterized protein</fullName>
    </submittedName>
</protein>
<evidence type="ECO:0000313" key="2">
    <source>
        <dbReference type="EMBL" id="QHS89847.1"/>
    </source>
</evidence>
<name>A0A6C0BC59_9ZZZZ</name>
<proteinExistence type="predicted"/>
<keyword evidence="1" id="KW-0472">Membrane</keyword>
<evidence type="ECO:0000256" key="1">
    <source>
        <dbReference type="SAM" id="Phobius"/>
    </source>
</evidence>
<dbReference type="InterPro" id="IPR029058">
    <property type="entry name" value="AB_hydrolase_fold"/>
</dbReference>
<dbReference type="EMBL" id="MN739120">
    <property type="protein sequence ID" value="QHS89847.1"/>
    <property type="molecule type" value="Genomic_DNA"/>
</dbReference>